<keyword evidence="1" id="KW-0547">Nucleotide-binding</keyword>
<dbReference type="InterPro" id="IPR001401">
    <property type="entry name" value="Dynamin_GTPase"/>
</dbReference>
<dbReference type="HOGENOM" id="CLU_020198_0_0_1"/>
<feature type="region of interest" description="Disordered" evidence="3">
    <location>
        <begin position="1"/>
        <end position="26"/>
    </location>
</feature>
<dbReference type="CDD" id="cd08771">
    <property type="entry name" value="DLP_1"/>
    <property type="match status" value="1"/>
</dbReference>
<protein>
    <recommendedName>
        <fullName evidence="4">Dynamin-type G domain-containing protein</fullName>
    </recommendedName>
</protein>
<accession>H3GHK3</accession>
<dbReference type="GO" id="GO:0016020">
    <property type="term" value="C:membrane"/>
    <property type="evidence" value="ECO:0000318"/>
    <property type="project" value="GO_Central"/>
</dbReference>
<dbReference type="AlphaFoldDB" id="H3GHK3"/>
<dbReference type="GO" id="GO:0003924">
    <property type="term" value="F:GTPase activity"/>
    <property type="evidence" value="ECO:0000318"/>
    <property type="project" value="GO_Central"/>
</dbReference>
<dbReference type="OMA" id="ACKTHIF"/>
<dbReference type="InterPro" id="IPR045063">
    <property type="entry name" value="Dynamin_N"/>
</dbReference>
<dbReference type="Proteomes" id="UP000005238">
    <property type="component" value="Unassembled WGS sequence"/>
</dbReference>
<evidence type="ECO:0000256" key="3">
    <source>
        <dbReference type="SAM" id="MobiDB-lite"/>
    </source>
</evidence>
<organism evidence="5 6">
    <name type="scientific">Phytophthora ramorum</name>
    <name type="common">Sudden oak death agent</name>
    <dbReference type="NCBI Taxonomy" id="164328"/>
    <lineage>
        <taxon>Eukaryota</taxon>
        <taxon>Sar</taxon>
        <taxon>Stramenopiles</taxon>
        <taxon>Oomycota</taxon>
        <taxon>Peronosporomycetes</taxon>
        <taxon>Peronosporales</taxon>
        <taxon>Peronosporaceae</taxon>
        <taxon>Phytophthora</taxon>
    </lineage>
</organism>
<reference evidence="6" key="1">
    <citation type="journal article" date="2006" name="Science">
        <title>Phytophthora genome sequences uncover evolutionary origins and mechanisms of pathogenesis.</title>
        <authorList>
            <person name="Tyler B.M."/>
            <person name="Tripathy S."/>
            <person name="Zhang X."/>
            <person name="Dehal P."/>
            <person name="Jiang R.H."/>
            <person name="Aerts A."/>
            <person name="Arredondo F.D."/>
            <person name="Baxter L."/>
            <person name="Bensasson D."/>
            <person name="Beynon J.L."/>
            <person name="Chapman J."/>
            <person name="Damasceno C.M."/>
            <person name="Dorrance A.E."/>
            <person name="Dou D."/>
            <person name="Dickerman A.W."/>
            <person name="Dubchak I.L."/>
            <person name="Garbelotto M."/>
            <person name="Gijzen M."/>
            <person name="Gordon S.G."/>
            <person name="Govers F."/>
            <person name="Grunwald N.J."/>
            <person name="Huang W."/>
            <person name="Ivors K.L."/>
            <person name="Jones R.W."/>
            <person name="Kamoun S."/>
            <person name="Krampis K."/>
            <person name="Lamour K.H."/>
            <person name="Lee M.K."/>
            <person name="McDonald W.H."/>
            <person name="Medina M."/>
            <person name="Meijer H.J."/>
            <person name="Nordberg E.K."/>
            <person name="Maclean D.J."/>
            <person name="Ospina-Giraldo M.D."/>
            <person name="Morris P.F."/>
            <person name="Phuntumart V."/>
            <person name="Putnam N.H."/>
            <person name="Rash S."/>
            <person name="Rose J.K."/>
            <person name="Sakihama Y."/>
            <person name="Salamov A.A."/>
            <person name="Savidor A."/>
            <person name="Scheuring C.F."/>
            <person name="Smith B.M."/>
            <person name="Sobral B.W."/>
            <person name="Terry A."/>
            <person name="Torto-Alalibo T.A."/>
            <person name="Win J."/>
            <person name="Xu Z."/>
            <person name="Zhang H."/>
            <person name="Grigoriev I.V."/>
            <person name="Rokhsar D.S."/>
            <person name="Boore J.L."/>
        </authorList>
    </citation>
    <scope>NUCLEOTIDE SEQUENCE [LARGE SCALE GENOMIC DNA]</scope>
    <source>
        <strain evidence="6">Pr102</strain>
    </source>
</reference>
<keyword evidence="6" id="KW-1185">Reference proteome</keyword>
<name>H3GHK3_PHYRM</name>
<dbReference type="EnsemblProtists" id="Phyra75420">
    <property type="protein sequence ID" value="Phyra75420"/>
    <property type="gene ID" value="Phyra75420"/>
</dbReference>
<dbReference type="PANTHER" id="PTHR11566:SF21">
    <property type="entry name" value="DYNAMIN RELATED PROTEIN 1, ISOFORM A"/>
    <property type="match status" value="1"/>
</dbReference>
<dbReference type="eggNOG" id="KOG0446">
    <property type="taxonomic scope" value="Eukaryota"/>
</dbReference>
<dbReference type="VEuPathDB" id="FungiDB:KRP22_10612"/>
<dbReference type="EMBL" id="DS566009">
    <property type="status" value="NOT_ANNOTATED_CDS"/>
    <property type="molecule type" value="Genomic_DNA"/>
</dbReference>
<dbReference type="InterPro" id="IPR030381">
    <property type="entry name" value="G_DYNAMIN_dom"/>
</dbReference>
<dbReference type="Pfam" id="PF00350">
    <property type="entry name" value="Dynamin_N"/>
    <property type="match status" value="1"/>
</dbReference>
<keyword evidence="2" id="KW-0342">GTP-binding</keyword>
<evidence type="ECO:0000259" key="4">
    <source>
        <dbReference type="PROSITE" id="PS51718"/>
    </source>
</evidence>
<dbReference type="SMART" id="SM00053">
    <property type="entry name" value="DYNc"/>
    <property type="match status" value="1"/>
</dbReference>
<dbReference type="PANTHER" id="PTHR11566">
    <property type="entry name" value="DYNAMIN"/>
    <property type="match status" value="1"/>
</dbReference>
<dbReference type="PRINTS" id="PR00195">
    <property type="entry name" value="DYNAMIN"/>
</dbReference>
<dbReference type="SUPFAM" id="SSF52540">
    <property type="entry name" value="P-loop containing nucleoside triphosphate hydrolases"/>
    <property type="match status" value="1"/>
</dbReference>
<reference evidence="5" key="2">
    <citation type="submission" date="2015-06" db="UniProtKB">
        <authorList>
            <consortium name="EnsemblProtists"/>
        </authorList>
    </citation>
    <scope>IDENTIFICATION</scope>
    <source>
        <strain evidence="5">Pr102</strain>
    </source>
</reference>
<dbReference type="InParanoid" id="H3GHK3"/>
<dbReference type="InterPro" id="IPR027417">
    <property type="entry name" value="P-loop_NTPase"/>
</dbReference>
<evidence type="ECO:0000256" key="1">
    <source>
        <dbReference type="ARBA" id="ARBA00022741"/>
    </source>
</evidence>
<evidence type="ECO:0000256" key="2">
    <source>
        <dbReference type="ARBA" id="ARBA00023134"/>
    </source>
</evidence>
<dbReference type="GO" id="GO:0005737">
    <property type="term" value="C:cytoplasm"/>
    <property type="evidence" value="ECO:0000318"/>
    <property type="project" value="GO_Central"/>
</dbReference>
<dbReference type="STRING" id="164328.H3GHK3"/>
<dbReference type="GO" id="GO:0005525">
    <property type="term" value="F:GTP binding"/>
    <property type="evidence" value="ECO:0007669"/>
    <property type="project" value="InterPro"/>
</dbReference>
<dbReference type="Pfam" id="PF01031">
    <property type="entry name" value="Dynamin_M"/>
    <property type="match status" value="1"/>
</dbReference>
<sequence>MRLTDVAAGGGASFAPARQEAPPVQHSAAHEPCVPSAAGLAAAVLSGFVGDFYRATEEGTNILADLEFALPQIVVVGQESSGKSSVLEALAMLPLFPRDSVMCTKLPILLKLRHGNVDVEGDPDLMPHCGKPQAKQQIKMKLAYSDGRKPVESDRNFTPDEAAQLMRKWMEEIVAQEGEEGVVDHVLEIEVQSPHVPNLNVVDLPGIVAGRRVGEPVDMMQRTRALVEKYLKMPNTLVLAVVPAFERVRNSQAFQLVQQYNLMDSTIGVLTMMDRAVDATNPDAPLSEVMSRLEGTSQDVVDLKHGYVAVKNRDTRLAPALSLDEAKAEENAWLEEKMPGYIDRGLASSSVLAKKLEEILADHARATWVPQALAKIETQRRNCYNTLASLGPSAEDIVKKMPTKAADELKTLANALELYLDSKGFHSTSLDEIYVPSVPPANISLDSAQVPTNKPRSSGFGDANQTRGGFNFGSHFTAEGFNFPAATQPLTEEYQEIGEFEARVFFAVTSHVVAPLLQSICDVSDLARKMQEYVSCHPKVQANKVHIFYDSTADTRKVTTNLVKRLDKMAARLNSPSFH</sequence>
<evidence type="ECO:0000313" key="5">
    <source>
        <dbReference type="EnsemblProtists" id="Phyra75420"/>
    </source>
</evidence>
<dbReference type="GO" id="GO:0008017">
    <property type="term" value="F:microtubule binding"/>
    <property type="evidence" value="ECO:0000318"/>
    <property type="project" value="GO_Central"/>
</dbReference>
<dbReference type="InterPro" id="IPR000375">
    <property type="entry name" value="Dynamin_stalk"/>
</dbReference>
<evidence type="ECO:0000313" key="6">
    <source>
        <dbReference type="Proteomes" id="UP000005238"/>
    </source>
</evidence>
<dbReference type="PROSITE" id="PS51718">
    <property type="entry name" value="G_DYNAMIN_2"/>
    <property type="match status" value="1"/>
</dbReference>
<feature type="domain" description="Dynamin-type G" evidence="4">
    <location>
        <begin position="67"/>
        <end position="370"/>
    </location>
</feature>
<dbReference type="VEuPathDB" id="FungiDB:KRP23_3123"/>
<dbReference type="Gene3D" id="3.40.50.300">
    <property type="entry name" value="P-loop containing nucleotide triphosphate hydrolases"/>
    <property type="match status" value="1"/>
</dbReference>
<proteinExistence type="predicted"/>
<dbReference type="InterPro" id="IPR022812">
    <property type="entry name" value="Dynamin"/>
</dbReference>
<dbReference type="GO" id="GO:0005874">
    <property type="term" value="C:microtubule"/>
    <property type="evidence" value="ECO:0000318"/>
    <property type="project" value="GO_Central"/>
</dbReference>